<dbReference type="PANTHER" id="PTHR20883">
    <property type="entry name" value="PHYTANOYL-COA DIOXYGENASE DOMAIN CONTAINING 1"/>
    <property type="match status" value="1"/>
</dbReference>
<dbReference type="InterPro" id="IPR008775">
    <property type="entry name" value="Phytyl_CoA_dOase-like"/>
</dbReference>
<reference evidence="2 3" key="1">
    <citation type="submission" date="2021-02" db="EMBL/GenBank/DDBJ databases">
        <title>De Novo genome assembly of isolated myxobacteria.</title>
        <authorList>
            <person name="Stevens D.C."/>
        </authorList>
    </citation>
    <scope>NUCLEOTIDE SEQUENCE [LARGE SCALE GENOMIC DNA]</scope>
    <source>
        <strain evidence="3">SCPEA02</strain>
    </source>
</reference>
<protein>
    <submittedName>
        <fullName evidence="2">Phytanoyl-CoA dioxygenase family protein</fullName>
    </submittedName>
</protein>
<dbReference type="Proteomes" id="UP000662747">
    <property type="component" value="Chromosome"/>
</dbReference>
<proteinExistence type="predicted"/>
<evidence type="ECO:0000313" key="2">
    <source>
        <dbReference type="EMBL" id="QSQ21544.1"/>
    </source>
</evidence>
<dbReference type="PANTHER" id="PTHR20883:SF48">
    <property type="entry name" value="ECTOINE DIOXYGENASE"/>
    <property type="match status" value="1"/>
</dbReference>
<dbReference type="Gene3D" id="2.60.120.620">
    <property type="entry name" value="q2cbj1_9rhob like domain"/>
    <property type="match status" value="1"/>
</dbReference>
<evidence type="ECO:0000256" key="1">
    <source>
        <dbReference type="ARBA" id="ARBA00001954"/>
    </source>
</evidence>
<dbReference type="SUPFAM" id="SSF51197">
    <property type="entry name" value="Clavaminate synthase-like"/>
    <property type="match status" value="1"/>
</dbReference>
<sequence length="248" mass="27135">MGFANPVPEHREHAWTEALFVQALKTDGFALASGAASERLLDALDDAFAPSHGGEDSKRRGGQRNVLDVPATLSAASSDTGVRGLAQAVLGPECFVVRALLFDKTPEANWKVRWHQDLTIAVQERLDVPGFGPWTQKEGVMHTHAPDPLLARMLALRIHLDDCGEENGPLRVLPGSHLAGRLSEADIDAWKARAQPVTCLARRGDVLAFHPLLLHASSPATRPGHRRVLHLELAAEPLPSGLEWRWRR</sequence>
<dbReference type="GO" id="GO:0051213">
    <property type="term" value="F:dioxygenase activity"/>
    <property type="evidence" value="ECO:0007669"/>
    <property type="project" value="UniProtKB-KW"/>
</dbReference>
<keyword evidence="2" id="KW-0223">Dioxygenase</keyword>
<keyword evidence="2" id="KW-0560">Oxidoreductase</keyword>
<keyword evidence="3" id="KW-1185">Reference proteome</keyword>
<dbReference type="Pfam" id="PF05721">
    <property type="entry name" value="PhyH"/>
    <property type="match status" value="1"/>
</dbReference>
<accession>A0ABX7NVX0</accession>
<dbReference type="EMBL" id="CP071090">
    <property type="protein sequence ID" value="QSQ21544.1"/>
    <property type="molecule type" value="Genomic_DNA"/>
</dbReference>
<evidence type="ECO:0000313" key="3">
    <source>
        <dbReference type="Proteomes" id="UP000662747"/>
    </source>
</evidence>
<gene>
    <name evidence="2" type="ORF">JY651_41245</name>
</gene>
<name>A0ABX7NVX0_9BACT</name>
<organism evidence="2 3">
    <name type="scientific">Pyxidicoccus parkwayensis</name>
    <dbReference type="NCBI Taxonomy" id="2813578"/>
    <lineage>
        <taxon>Bacteria</taxon>
        <taxon>Pseudomonadati</taxon>
        <taxon>Myxococcota</taxon>
        <taxon>Myxococcia</taxon>
        <taxon>Myxococcales</taxon>
        <taxon>Cystobacterineae</taxon>
        <taxon>Myxococcaceae</taxon>
        <taxon>Pyxidicoccus</taxon>
    </lineage>
</organism>
<comment type="cofactor">
    <cofactor evidence="1">
        <name>Fe(2+)</name>
        <dbReference type="ChEBI" id="CHEBI:29033"/>
    </cofactor>
</comment>